<dbReference type="EMBL" id="JBHUGI010000037">
    <property type="protein sequence ID" value="MFD1929685.1"/>
    <property type="molecule type" value="Genomic_DNA"/>
</dbReference>
<dbReference type="Proteomes" id="UP001597218">
    <property type="component" value="Unassembled WGS sequence"/>
</dbReference>
<name>A0ABW4SKY2_9BACL</name>
<organism evidence="1 2">
    <name type="scientific">Sporosarcina siberiensis</name>
    <dbReference type="NCBI Taxonomy" id="1365606"/>
    <lineage>
        <taxon>Bacteria</taxon>
        <taxon>Bacillati</taxon>
        <taxon>Bacillota</taxon>
        <taxon>Bacilli</taxon>
        <taxon>Bacillales</taxon>
        <taxon>Caryophanaceae</taxon>
        <taxon>Sporosarcina</taxon>
    </lineage>
</organism>
<sequence length="677" mass="77446">MLFPKVLAGPILRRVDRQSVTIWIATSQSFEINARIFTLEQEIALDTISEVTSICTGEKLFIHLIQIHGRFPTDTLLGYNLFLQDINKIYDLKSLDLISENKMQSITYGDLPYPSFFIPDRSNSNFLYASCRKFHGIGEDTLIAGDRIIEDAQMDLEKRPQALFLLGDQIYADDVADPLFPVIQSVAVHLIGHEEDLAQFNGTLNDEHFRKVIHQVNGRQFITSKLCNFTSSNAGNHLMTFGEYAAMYLLSWSPSLWESVYIPPYDEMLERNSIHLLFPGDKAEQKQSRTRYNEQTEKLLQTMAGLQNVRRLLANVPTYMIFDDHDITDDWNLSADWITQVSQSPLGKHVIANGLSAYWIFQGWGNEPQRFEEKFIKSMSHHFAGFTAHSVAYVHWVKRLWSYKDWHFVAPTKPSALFLNTRTIRQFDHLPQAVKVGWIFKESTRSPRLIGTEGWNSVSKTLFQSGWIKGDPLLIISPTPLYGMGLVESVLHSYVYPLRAIGIPVDETLDFEAWKYNGKGFSDFLTNIFNWNPSQCIILSGDVHYASAVTSHVKLNSSAMTILQFTSSPTKNKSFTGMWGFLLRSAIWLNVRKRKGKILQRHCIDSFTIVNKEQDSSCSECPIWQEKLRYLSTTSGAIVETKNNIGRLLIGDKFVQNTLLQIKGEKLKETTFEKINF</sequence>
<dbReference type="InterPro" id="IPR038607">
    <property type="entry name" value="PhoD-like_sf"/>
</dbReference>
<dbReference type="InterPro" id="IPR029052">
    <property type="entry name" value="Metallo-depent_PP-like"/>
</dbReference>
<reference evidence="2" key="1">
    <citation type="journal article" date="2019" name="Int. J. Syst. Evol. Microbiol.">
        <title>The Global Catalogue of Microorganisms (GCM) 10K type strain sequencing project: providing services to taxonomists for standard genome sequencing and annotation.</title>
        <authorList>
            <consortium name="The Broad Institute Genomics Platform"/>
            <consortium name="The Broad Institute Genome Sequencing Center for Infectious Disease"/>
            <person name="Wu L."/>
            <person name="Ma J."/>
        </authorList>
    </citation>
    <scope>NUCLEOTIDE SEQUENCE [LARGE SCALE GENOMIC DNA]</scope>
    <source>
        <strain evidence="2">CGMCC 4.7177</strain>
    </source>
</reference>
<dbReference type="Gene3D" id="3.60.21.70">
    <property type="entry name" value="PhoD-like phosphatase"/>
    <property type="match status" value="1"/>
</dbReference>
<keyword evidence="2" id="KW-1185">Reference proteome</keyword>
<evidence type="ECO:0000313" key="1">
    <source>
        <dbReference type="EMBL" id="MFD1929685.1"/>
    </source>
</evidence>
<protein>
    <recommendedName>
        <fullName evidence="3">PhoD-like phosphatase</fullName>
    </recommendedName>
</protein>
<dbReference type="RefSeq" id="WP_381540049.1">
    <property type="nucleotide sequence ID" value="NZ_JBHUGI010000037.1"/>
</dbReference>
<dbReference type="PANTHER" id="PTHR37031:SF2">
    <property type="entry name" value="PHOD-LIKE PHOSPHATASE METALLOPHOSPHATASE DOMAIN-CONTAINING PROTEIN"/>
    <property type="match status" value="1"/>
</dbReference>
<proteinExistence type="predicted"/>
<comment type="caution">
    <text evidence="1">The sequence shown here is derived from an EMBL/GenBank/DDBJ whole genome shotgun (WGS) entry which is preliminary data.</text>
</comment>
<dbReference type="SUPFAM" id="SSF56300">
    <property type="entry name" value="Metallo-dependent phosphatases"/>
    <property type="match status" value="1"/>
</dbReference>
<gene>
    <name evidence="1" type="ORF">ACFSFY_16720</name>
</gene>
<accession>A0ABW4SKY2</accession>
<dbReference type="PANTHER" id="PTHR37031">
    <property type="entry name" value="METALLOPHOSPHATASE BINDING DOMAIN PROTEIN"/>
    <property type="match status" value="1"/>
</dbReference>
<evidence type="ECO:0008006" key="3">
    <source>
        <dbReference type="Google" id="ProtNLM"/>
    </source>
</evidence>
<evidence type="ECO:0000313" key="2">
    <source>
        <dbReference type="Proteomes" id="UP001597218"/>
    </source>
</evidence>